<dbReference type="PANTHER" id="PTHR45745">
    <property type="entry name" value="PHOSPHOMANNOMUTASE 45A"/>
    <property type="match status" value="1"/>
</dbReference>
<organism evidence="5 6">
    <name type="scientific">Penaeus vannamei</name>
    <name type="common">Whiteleg shrimp</name>
    <name type="synonym">Litopenaeus vannamei</name>
    <dbReference type="NCBI Taxonomy" id="6689"/>
    <lineage>
        <taxon>Eukaryota</taxon>
        <taxon>Metazoa</taxon>
        <taxon>Ecdysozoa</taxon>
        <taxon>Arthropoda</taxon>
        <taxon>Crustacea</taxon>
        <taxon>Multicrustacea</taxon>
        <taxon>Malacostraca</taxon>
        <taxon>Eumalacostraca</taxon>
        <taxon>Eucarida</taxon>
        <taxon>Decapoda</taxon>
        <taxon>Dendrobranchiata</taxon>
        <taxon>Penaeoidea</taxon>
        <taxon>Penaeidae</taxon>
        <taxon>Penaeus</taxon>
    </lineage>
</organism>
<keyword evidence="3" id="KW-0413">Isomerase</keyword>
<keyword evidence="2" id="KW-0460">Magnesium</keyword>
<dbReference type="InterPro" id="IPR036900">
    <property type="entry name" value="A-D-PHexomutase_C_sf"/>
</dbReference>
<evidence type="ECO:0000256" key="1">
    <source>
        <dbReference type="ARBA" id="ARBA00022723"/>
    </source>
</evidence>
<comment type="caution">
    <text evidence="5">The sequence shown here is derived from an EMBL/GenBank/DDBJ whole genome shotgun (WGS) entry which is preliminary data.</text>
</comment>
<evidence type="ECO:0000256" key="3">
    <source>
        <dbReference type="ARBA" id="ARBA00023235"/>
    </source>
</evidence>
<evidence type="ECO:0000256" key="2">
    <source>
        <dbReference type="ARBA" id="ARBA00022842"/>
    </source>
</evidence>
<keyword evidence="6" id="KW-1185">Reference proteome</keyword>
<dbReference type="Proteomes" id="UP000283509">
    <property type="component" value="Unassembled WGS sequence"/>
</dbReference>
<reference evidence="5 6" key="1">
    <citation type="submission" date="2018-04" db="EMBL/GenBank/DDBJ databases">
        <authorList>
            <person name="Zhang X."/>
            <person name="Yuan J."/>
            <person name="Li F."/>
            <person name="Xiang J."/>
        </authorList>
    </citation>
    <scope>NUCLEOTIDE SEQUENCE [LARGE SCALE GENOMIC DNA]</scope>
    <source>
        <tissue evidence="5">Muscle</tissue>
    </source>
</reference>
<dbReference type="SUPFAM" id="SSF55957">
    <property type="entry name" value="Phosphoglucomutase, C-terminal domain"/>
    <property type="match status" value="1"/>
</dbReference>
<dbReference type="STRING" id="6689.A0A3R7PG11"/>
<sequence>MLRNTDRFTCKCLTQPTLYGRMLHFFNCLSHWVRESSTIEIAATVTDRPRSSRSLLEQPATPLSEPITTPDSRLALQAANHTTARYDSAQPDNRAILPVSASSQMVTFLFSNGCVLTLRTSGTEPKIKYYSEMCAKPEQLDWAALEAELADLVECVVQEMMEPQKNNLIPRAD</sequence>
<reference evidence="5 6" key="2">
    <citation type="submission" date="2019-01" db="EMBL/GenBank/DDBJ databases">
        <title>The decoding of complex shrimp genome reveals the adaptation for benthos swimmer, frequently molting mechanism and breeding impact on genome.</title>
        <authorList>
            <person name="Sun Y."/>
            <person name="Gao Y."/>
            <person name="Yu Y."/>
        </authorList>
    </citation>
    <scope>NUCLEOTIDE SEQUENCE [LARGE SCALE GENOMIC DNA]</scope>
    <source>
        <tissue evidence="5">Muscle</tissue>
    </source>
</reference>
<dbReference type="GO" id="GO:0005634">
    <property type="term" value="C:nucleus"/>
    <property type="evidence" value="ECO:0007669"/>
    <property type="project" value="TreeGrafter"/>
</dbReference>
<proteinExistence type="predicted"/>
<dbReference type="AlphaFoldDB" id="A0A3R7PG11"/>
<dbReference type="PANTHER" id="PTHR45745:SF1">
    <property type="entry name" value="PHOSPHOGLUCOMUTASE 2B-RELATED"/>
    <property type="match status" value="1"/>
</dbReference>
<evidence type="ECO:0000313" key="6">
    <source>
        <dbReference type="Proteomes" id="UP000283509"/>
    </source>
</evidence>
<keyword evidence="1" id="KW-0479">Metal-binding</keyword>
<name>A0A3R7PG11_PENVA</name>
<evidence type="ECO:0000259" key="4">
    <source>
        <dbReference type="Pfam" id="PF00408"/>
    </source>
</evidence>
<dbReference type="Pfam" id="PF00408">
    <property type="entry name" value="PGM_PMM_IV"/>
    <property type="match status" value="1"/>
</dbReference>
<dbReference type="GO" id="GO:0006166">
    <property type="term" value="P:purine ribonucleoside salvage"/>
    <property type="evidence" value="ECO:0007669"/>
    <property type="project" value="TreeGrafter"/>
</dbReference>
<feature type="domain" description="Alpha-D-phosphohexomutase C-terminal" evidence="4">
    <location>
        <begin position="99"/>
        <end position="141"/>
    </location>
</feature>
<dbReference type="EMBL" id="QCYY01000144">
    <property type="protein sequence ID" value="ROT85966.1"/>
    <property type="molecule type" value="Genomic_DNA"/>
</dbReference>
<dbReference type="InterPro" id="IPR005843">
    <property type="entry name" value="A-D-PHexomutase_C"/>
</dbReference>
<dbReference type="GO" id="GO:0046872">
    <property type="term" value="F:metal ion binding"/>
    <property type="evidence" value="ECO:0007669"/>
    <property type="project" value="UniProtKB-KW"/>
</dbReference>
<dbReference type="OrthoDB" id="8300170at2759"/>
<evidence type="ECO:0000313" key="5">
    <source>
        <dbReference type="EMBL" id="ROT85966.1"/>
    </source>
</evidence>
<dbReference type="GO" id="GO:0008973">
    <property type="term" value="F:phosphopentomutase activity"/>
    <property type="evidence" value="ECO:0007669"/>
    <property type="project" value="TreeGrafter"/>
</dbReference>
<accession>A0A3R7PG11</accession>
<gene>
    <name evidence="5" type="ORF">C7M84_003227</name>
</gene>
<protein>
    <submittedName>
        <fullName evidence="5">Phosphoglucomutase</fullName>
    </submittedName>
</protein>